<dbReference type="InParanoid" id="A0A6J2WIT8"/>
<dbReference type="CTD" id="25814"/>
<gene>
    <name evidence="9" type="primary">atxn10</name>
</gene>
<dbReference type="InterPro" id="IPR011989">
    <property type="entry name" value="ARM-like"/>
</dbReference>
<evidence type="ECO:0000256" key="1">
    <source>
        <dbReference type="ARBA" id="ARBA00004214"/>
    </source>
</evidence>
<dbReference type="GeneID" id="115824372"/>
<keyword evidence="5" id="KW-0131">Cell cycle</keyword>
<comment type="subcellular location">
    <subcellularLocation>
        <location evidence="1">Midbody</location>
    </subcellularLocation>
</comment>
<evidence type="ECO:0000256" key="2">
    <source>
        <dbReference type="ARBA" id="ARBA00008384"/>
    </source>
</evidence>
<reference evidence="9" key="1">
    <citation type="submission" date="2025-08" db="UniProtKB">
        <authorList>
            <consortium name="RefSeq"/>
        </authorList>
    </citation>
    <scope>IDENTIFICATION</scope>
</reference>
<dbReference type="OrthoDB" id="379794at2759"/>
<comment type="similarity">
    <text evidence="2">Belongs to the ataxin-10 family.</text>
</comment>
<dbReference type="InterPro" id="IPR016024">
    <property type="entry name" value="ARM-type_fold"/>
</dbReference>
<dbReference type="GO" id="GO:0051301">
    <property type="term" value="P:cell division"/>
    <property type="evidence" value="ECO:0007669"/>
    <property type="project" value="UniProtKB-KW"/>
</dbReference>
<dbReference type="InterPro" id="IPR019156">
    <property type="entry name" value="Ataxin-10_domain"/>
</dbReference>
<evidence type="ECO:0000256" key="6">
    <source>
        <dbReference type="ARBA" id="ARBA00045173"/>
    </source>
</evidence>
<evidence type="ECO:0000256" key="5">
    <source>
        <dbReference type="ARBA" id="ARBA00023306"/>
    </source>
</evidence>
<dbReference type="AlphaFoldDB" id="A0A6J2WIT8"/>
<evidence type="ECO:0000256" key="3">
    <source>
        <dbReference type="ARBA" id="ARBA00018804"/>
    </source>
</evidence>
<dbReference type="GO" id="GO:0030496">
    <property type="term" value="C:midbody"/>
    <property type="evidence" value="ECO:0007669"/>
    <property type="project" value="UniProtKB-SubCell"/>
</dbReference>
<evidence type="ECO:0000313" key="9">
    <source>
        <dbReference type="RefSeq" id="XP_030644238.1"/>
    </source>
</evidence>
<dbReference type="InterPro" id="IPR051374">
    <property type="entry name" value="Ataxin-10/CTR86_families"/>
</dbReference>
<dbReference type="SUPFAM" id="SSF48371">
    <property type="entry name" value="ARM repeat"/>
    <property type="match status" value="1"/>
</dbReference>
<dbReference type="GO" id="GO:0005829">
    <property type="term" value="C:cytosol"/>
    <property type="evidence" value="ECO:0007669"/>
    <property type="project" value="TreeGrafter"/>
</dbReference>
<name>A0A6J2WIT8_CHACN</name>
<evidence type="ECO:0000313" key="8">
    <source>
        <dbReference type="Proteomes" id="UP000504632"/>
    </source>
</evidence>
<dbReference type="GO" id="GO:0031175">
    <property type="term" value="P:neuron projection development"/>
    <property type="evidence" value="ECO:0007669"/>
    <property type="project" value="TreeGrafter"/>
</dbReference>
<evidence type="ECO:0000256" key="4">
    <source>
        <dbReference type="ARBA" id="ARBA00022618"/>
    </source>
</evidence>
<protein>
    <recommendedName>
        <fullName evidence="3">Ataxin-10</fullName>
    </recommendedName>
</protein>
<keyword evidence="4" id="KW-0132">Cell division</keyword>
<dbReference type="Proteomes" id="UP000504632">
    <property type="component" value="Chromosome 1"/>
</dbReference>
<dbReference type="Gene3D" id="1.25.10.10">
    <property type="entry name" value="Leucine-rich Repeat Variant"/>
    <property type="match status" value="2"/>
</dbReference>
<organism evidence="8 9">
    <name type="scientific">Chanos chanos</name>
    <name type="common">Milkfish</name>
    <name type="synonym">Mugil chanos</name>
    <dbReference type="NCBI Taxonomy" id="29144"/>
    <lineage>
        <taxon>Eukaryota</taxon>
        <taxon>Metazoa</taxon>
        <taxon>Chordata</taxon>
        <taxon>Craniata</taxon>
        <taxon>Vertebrata</taxon>
        <taxon>Euteleostomi</taxon>
        <taxon>Actinopterygii</taxon>
        <taxon>Neopterygii</taxon>
        <taxon>Teleostei</taxon>
        <taxon>Ostariophysi</taxon>
        <taxon>Gonorynchiformes</taxon>
        <taxon>Chanidae</taxon>
        <taxon>Chanos</taxon>
    </lineage>
</organism>
<dbReference type="PANTHER" id="PTHR13255">
    <property type="entry name" value="ATAXIN-10"/>
    <property type="match status" value="1"/>
</dbReference>
<sequence>MSLQSWTKALRDGEFRARVEEDILKSLFMVLSKLHEEIRVWSKRGQSAESVSLGLQLTAECFRSQRNACVQCTRNQCILRDIGFIRVSVEILSELIKFIPWTSQSPVDTLRCGIQFLGNVAVGNQLCKDDIWQHSFPLLFLDLLGLSDEKAVAYACMVLHTCLDEHKTEQLAKDEQHLKVALKVMDLCKTLPEVDWTVLIATQHFFKSPELIEKMYSEMRDPERVTLLELISAQLGEGKEDTDECLFPISGAQFLASCFQQQCKAILSLASGSSSDEEVLVVVRLLDILCEMTSDQRKYMVLQGHPDLLKTTVELLKEVHFLGKESKNAFTVAQDFSSVGPGGATSSHAPVSFKAHLIRLIGNLCHCHRENQNKVRDLDGIALILDNCNIDSNNPFISQWAVFAIRNILEQNPDNQLIVQGLKRQGVADDSVLREMGFRVEERDGSLLLKPIKKDP</sequence>
<proteinExistence type="inferred from homology"/>
<comment type="function">
    <text evidence="6">May play a role in the regulation of cytokinesis. May play a role in signaling by stimulating protein glycosylation. Induces neuritogenesis by activating the Ras-MAP kinase pathway and is necessary for the survival of cerebellar neurons. Does not appear to play a major role in ciliogenesis.</text>
</comment>
<accession>A0A6J2WIT8</accession>
<dbReference type="Pfam" id="PF09759">
    <property type="entry name" value="Atx10homo_assoc"/>
    <property type="match status" value="1"/>
</dbReference>
<keyword evidence="8" id="KW-1185">Reference proteome</keyword>
<dbReference type="PANTHER" id="PTHR13255:SF0">
    <property type="entry name" value="ATAXIN-10"/>
    <property type="match status" value="1"/>
</dbReference>
<evidence type="ECO:0000259" key="7">
    <source>
        <dbReference type="Pfam" id="PF09759"/>
    </source>
</evidence>
<dbReference type="RefSeq" id="XP_030644238.1">
    <property type="nucleotide sequence ID" value="XM_030788378.1"/>
</dbReference>
<feature type="domain" description="Ataxin-10" evidence="7">
    <location>
        <begin position="353"/>
        <end position="449"/>
    </location>
</feature>